<evidence type="ECO:0000256" key="1">
    <source>
        <dbReference type="ARBA" id="ARBA00022553"/>
    </source>
</evidence>
<dbReference type="PANTHER" id="PTHR48111:SF1">
    <property type="entry name" value="TWO-COMPONENT RESPONSE REGULATOR ORR33"/>
    <property type="match status" value="1"/>
</dbReference>
<reference evidence="10" key="1">
    <citation type="journal article" date="2020" name="mSystems">
        <title>Genome- and Community-Level Interaction Insights into Carbon Utilization and Element Cycling Functions of Hydrothermarchaeota in Hydrothermal Sediment.</title>
        <authorList>
            <person name="Zhou Z."/>
            <person name="Liu Y."/>
            <person name="Xu W."/>
            <person name="Pan J."/>
            <person name="Luo Z.H."/>
            <person name="Li M."/>
        </authorList>
    </citation>
    <scope>NUCLEOTIDE SEQUENCE [LARGE SCALE GENOMIC DNA]</scope>
    <source>
        <strain evidence="10">SpSt-914</strain>
    </source>
</reference>
<dbReference type="Pfam" id="PF00486">
    <property type="entry name" value="Trans_reg_C"/>
    <property type="match status" value="1"/>
</dbReference>
<dbReference type="InterPro" id="IPR016032">
    <property type="entry name" value="Sig_transdc_resp-reg_C-effctor"/>
</dbReference>
<dbReference type="GO" id="GO:0000976">
    <property type="term" value="F:transcription cis-regulatory region binding"/>
    <property type="evidence" value="ECO:0007669"/>
    <property type="project" value="TreeGrafter"/>
</dbReference>
<dbReference type="GO" id="GO:0000156">
    <property type="term" value="F:phosphorelay response regulator activity"/>
    <property type="evidence" value="ECO:0007669"/>
    <property type="project" value="TreeGrafter"/>
</dbReference>
<gene>
    <name evidence="10" type="ORF">ENX16_01010</name>
</gene>
<dbReference type="InterPro" id="IPR001789">
    <property type="entry name" value="Sig_transdc_resp-reg_receiver"/>
</dbReference>
<dbReference type="PANTHER" id="PTHR48111">
    <property type="entry name" value="REGULATOR OF RPOS"/>
    <property type="match status" value="1"/>
</dbReference>
<evidence type="ECO:0000256" key="5">
    <source>
        <dbReference type="ARBA" id="ARBA00023163"/>
    </source>
</evidence>
<dbReference type="AlphaFoldDB" id="A0A7V3PSH2"/>
<dbReference type="CDD" id="cd00383">
    <property type="entry name" value="trans_reg_C"/>
    <property type="match status" value="1"/>
</dbReference>
<protein>
    <submittedName>
        <fullName evidence="10">Response regulator</fullName>
    </submittedName>
</protein>
<dbReference type="PROSITE" id="PS50110">
    <property type="entry name" value="RESPONSE_REGULATORY"/>
    <property type="match status" value="1"/>
</dbReference>
<evidence type="ECO:0000256" key="4">
    <source>
        <dbReference type="ARBA" id="ARBA00023125"/>
    </source>
</evidence>
<evidence type="ECO:0000256" key="6">
    <source>
        <dbReference type="PROSITE-ProRule" id="PRU00169"/>
    </source>
</evidence>
<dbReference type="SUPFAM" id="SSF52172">
    <property type="entry name" value="CheY-like"/>
    <property type="match status" value="1"/>
</dbReference>
<dbReference type="InterPro" id="IPR011006">
    <property type="entry name" value="CheY-like_superfamily"/>
</dbReference>
<dbReference type="EMBL" id="DTMZ01000013">
    <property type="protein sequence ID" value="HGD12654.1"/>
    <property type="molecule type" value="Genomic_DNA"/>
</dbReference>
<dbReference type="InterPro" id="IPR001867">
    <property type="entry name" value="OmpR/PhoB-type_DNA-bd"/>
</dbReference>
<evidence type="ECO:0000259" key="9">
    <source>
        <dbReference type="PROSITE" id="PS51755"/>
    </source>
</evidence>
<evidence type="ECO:0000313" key="10">
    <source>
        <dbReference type="EMBL" id="HGD12654.1"/>
    </source>
</evidence>
<feature type="DNA-binding region" description="OmpR/PhoB-type" evidence="7">
    <location>
        <begin position="139"/>
        <end position="236"/>
    </location>
</feature>
<accession>A0A7V3PSH2</accession>
<dbReference type="SMART" id="SM00862">
    <property type="entry name" value="Trans_reg_C"/>
    <property type="match status" value="1"/>
</dbReference>
<evidence type="ECO:0000259" key="8">
    <source>
        <dbReference type="PROSITE" id="PS50110"/>
    </source>
</evidence>
<keyword evidence="4 7" id="KW-0238">DNA-binding</keyword>
<dbReference type="GO" id="GO:0032993">
    <property type="term" value="C:protein-DNA complex"/>
    <property type="evidence" value="ECO:0007669"/>
    <property type="project" value="TreeGrafter"/>
</dbReference>
<keyword evidence="2" id="KW-0902">Two-component regulatory system</keyword>
<comment type="caution">
    <text evidence="10">The sequence shown here is derived from an EMBL/GenBank/DDBJ whole genome shotgun (WGS) entry which is preliminary data.</text>
</comment>
<dbReference type="Pfam" id="PF00072">
    <property type="entry name" value="Response_reg"/>
    <property type="match status" value="1"/>
</dbReference>
<evidence type="ECO:0000256" key="7">
    <source>
        <dbReference type="PROSITE-ProRule" id="PRU01091"/>
    </source>
</evidence>
<dbReference type="SMART" id="SM00448">
    <property type="entry name" value="REC"/>
    <property type="match status" value="1"/>
</dbReference>
<keyword evidence="3" id="KW-0805">Transcription regulation</keyword>
<dbReference type="Gene3D" id="6.10.250.690">
    <property type="match status" value="1"/>
</dbReference>
<dbReference type="SUPFAM" id="SSF46894">
    <property type="entry name" value="C-terminal effector domain of the bipartite response regulators"/>
    <property type="match status" value="1"/>
</dbReference>
<dbReference type="Gene3D" id="3.40.50.2300">
    <property type="match status" value="1"/>
</dbReference>
<proteinExistence type="predicted"/>
<dbReference type="GO" id="GO:0006355">
    <property type="term" value="P:regulation of DNA-templated transcription"/>
    <property type="evidence" value="ECO:0007669"/>
    <property type="project" value="InterPro"/>
</dbReference>
<dbReference type="PROSITE" id="PS51755">
    <property type="entry name" value="OMPR_PHOB"/>
    <property type="match status" value="1"/>
</dbReference>
<name>A0A7V3PSH2_UNCW3</name>
<keyword evidence="5" id="KW-0804">Transcription</keyword>
<organism evidence="10">
    <name type="scientific">candidate division WOR-3 bacterium</name>
    <dbReference type="NCBI Taxonomy" id="2052148"/>
    <lineage>
        <taxon>Bacteria</taxon>
        <taxon>Bacteria division WOR-3</taxon>
    </lineage>
</organism>
<dbReference type="InterPro" id="IPR036388">
    <property type="entry name" value="WH-like_DNA-bd_sf"/>
</dbReference>
<keyword evidence="1 6" id="KW-0597">Phosphoprotein</keyword>
<dbReference type="Gene3D" id="1.10.10.10">
    <property type="entry name" value="Winged helix-like DNA-binding domain superfamily/Winged helix DNA-binding domain"/>
    <property type="match status" value="1"/>
</dbReference>
<evidence type="ECO:0000256" key="3">
    <source>
        <dbReference type="ARBA" id="ARBA00023015"/>
    </source>
</evidence>
<sequence length="238" mass="27046">MAKANPPAEIGQRLIAVIDDEPDILELVSINLKRASFQTETFITAGAFYEFLKRRTPDLIILDLMLPDVDGIEVCRFLKSQPDYAHIPIIMLTARAEETDRVLGLELGADDYITKPFSPRELVARVRSVLRRLDTIRDEDRITVAGILTINPKRHEVEVDGKKVFLTTTEFRLLLTLAQKPGWVFTRSQLLDELWGDEKVVIDRTIDVHITHLRAKLGRAGQLIQNVRGVGYKIEAQH</sequence>
<dbReference type="FunFam" id="1.10.10.10:FF:000018">
    <property type="entry name" value="DNA-binding response regulator ResD"/>
    <property type="match status" value="1"/>
</dbReference>
<feature type="modified residue" description="4-aspartylphosphate" evidence="6">
    <location>
        <position position="63"/>
    </location>
</feature>
<feature type="domain" description="Response regulatory" evidence="8">
    <location>
        <begin position="14"/>
        <end position="130"/>
    </location>
</feature>
<feature type="domain" description="OmpR/PhoB-type" evidence="9">
    <location>
        <begin position="139"/>
        <end position="236"/>
    </location>
</feature>
<dbReference type="InterPro" id="IPR039420">
    <property type="entry name" value="WalR-like"/>
</dbReference>
<dbReference type="GO" id="GO:0005829">
    <property type="term" value="C:cytosol"/>
    <property type="evidence" value="ECO:0007669"/>
    <property type="project" value="TreeGrafter"/>
</dbReference>
<evidence type="ECO:0000256" key="2">
    <source>
        <dbReference type="ARBA" id="ARBA00023012"/>
    </source>
</evidence>